<dbReference type="Gene3D" id="3.40.920.10">
    <property type="entry name" value="Pyruvate-ferredoxin oxidoreductase, PFOR, domain III"/>
    <property type="match status" value="1"/>
</dbReference>
<evidence type="ECO:0000313" key="3">
    <source>
        <dbReference type="EMBL" id="MBR8535267.1"/>
    </source>
</evidence>
<dbReference type="PANTHER" id="PTHR43854:SF1">
    <property type="entry name" value="INDOLEPYRUVATE OXIDOREDUCTASE SUBUNIT IORB"/>
    <property type="match status" value="1"/>
</dbReference>
<gene>
    <name evidence="3" type="ORF">KDU71_06830</name>
</gene>
<evidence type="ECO:0000313" key="4">
    <source>
        <dbReference type="Proteomes" id="UP000679220"/>
    </source>
</evidence>
<sequence>MKSDIVLAGVGGQGILSIAATIGMAAVDKDLHLKQAEVHGMSQRGGDVQSHLRVSSNPIASDLIPKGKADIILSVEPMESLRYLPYLSKSGWLVTNTTPFVNIPNYPEMEVVMAKIAEQPNHIAIDADKIASEVATKRSSNIVMLGAASPFIDIEFSALEEGLRKIFGRKGDAVVESNISALRAGRAATEEILASRN</sequence>
<dbReference type="GO" id="GO:0016903">
    <property type="term" value="F:oxidoreductase activity, acting on the aldehyde or oxo group of donors"/>
    <property type="evidence" value="ECO:0007669"/>
    <property type="project" value="InterPro"/>
</dbReference>
<comment type="caution">
    <text evidence="3">The sequence shown here is derived from an EMBL/GenBank/DDBJ whole genome shotgun (WGS) entry which is preliminary data.</text>
</comment>
<evidence type="ECO:0000256" key="1">
    <source>
        <dbReference type="ARBA" id="ARBA00023002"/>
    </source>
</evidence>
<organism evidence="3 4">
    <name type="scientific">Carboxylicivirga sediminis</name>
    <dbReference type="NCBI Taxonomy" id="2006564"/>
    <lineage>
        <taxon>Bacteria</taxon>
        <taxon>Pseudomonadati</taxon>
        <taxon>Bacteroidota</taxon>
        <taxon>Bacteroidia</taxon>
        <taxon>Marinilabiliales</taxon>
        <taxon>Marinilabiliaceae</taxon>
        <taxon>Carboxylicivirga</taxon>
    </lineage>
</organism>
<proteinExistence type="predicted"/>
<dbReference type="EMBL" id="JAGTAR010000008">
    <property type="protein sequence ID" value="MBR8535267.1"/>
    <property type="molecule type" value="Genomic_DNA"/>
</dbReference>
<dbReference type="SUPFAM" id="SSF53323">
    <property type="entry name" value="Pyruvate-ferredoxin oxidoreductase, PFOR, domain III"/>
    <property type="match status" value="1"/>
</dbReference>
<dbReference type="Proteomes" id="UP000679220">
    <property type="component" value="Unassembled WGS sequence"/>
</dbReference>
<dbReference type="PANTHER" id="PTHR43854">
    <property type="entry name" value="INDOLEPYRUVATE OXIDOREDUCTASE SUBUNIT IORB"/>
    <property type="match status" value="1"/>
</dbReference>
<dbReference type="NCBIfam" id="NF005324">
    <property type="entry name" value="PRK06853.1-4"/>
    <property type="match status" value="1"/>
</dbReference>
<dbReference type="Pfam" id="PF01558">
    <property type="entry name" value="POR"/>
    <property type="match status" value="1"/>
</dbReference>
<dbReference type="InterPro" id="IPR019752">
    <property type="entry name" value="Pyrv/ketoisovalerate_OxRed_cat"/>
</dbReference>
<dbReference type="InterPro" id="IPR052198">
    <property type="entry name" value="IorB_Oxidoreductase"/>
</dbReference>
<keyword evidence="4" id="KW-1185">Reference proteome</keyword>
<evidence type="ECO:0000259" key="2">
    <source>
        <dbReference type="Pfam" id="PF01558"/>
    </source>
</evidence>
<protein>
    <submittedName>
        <fullName evidence="3">Indolepyruvate oxidoreductase subunit beta</fullName>
    </submittedName>
</protein>
<accession>A0A941F2N3</accession>
<dbReference type="InterPro" id="IPR002869">
    <property type="entry name" value="Pyrv_flavodox_OxRed_cen"/>
</dbReference>
<keyword evidence="1" id="KW-0560">Oxidoreductase</keyword>
<name>A0A941F2N3_9BACT</name>
<dbReference type="AlphaFoldDB" id="A0A941F2N3"/>
<reference evidence="3" key="1">
    <citation type="journal article" date="2018" name="Int. J. Syst. Evol. Microbiol.">
        <title>Carboxylicivirga sediminis sp. nov., isolated from coastal sediment.</title>
        <authorList>
            <person name="Wang F.Q."/>
            <person name="Ren L.H."/>
            <person name="Zou R.J."/>
            <person name="Sun Y.Z."/>
            <person name="Liu X.J."/>
            <person name="Jiang F."/>
            <person name="Liu L.J."/>
        </authorList>
    </citation>
    <scope>NUCLEOTIDE SEQUENCE</scope>
    <source>
        <strain evidence="3">JR1</strain>
    </source>
</reference>
<dbReference type="RefSeq" id="WP_212189172.1">
    <property type="nucleotide sequence ID" value="NZ_JAGTAR010000008.1"/>
</dbReference>
<feature type="domain" description="Pyruvate/ketoisovalerate oxidoreductase catalytic" evidence="2">
    <location>
        <begin position="11"/>
        <end position="186"/>
    </location>
</feature>
<reference evidence="3" key="2">
    <citation type="submission" date="2021-04" db="EMBL/GenBank/DDBJ databases">
        <authorList>
            <person name="Zhang T."/>
            <person name="Zhang Y."/>
            <person name="Lu D."/>
            <person name="Zuo D."/>
            <person name="Du Z."/>
        </authorList>
    </citation>
    <scope>NUCLEOTIDE SEQUENCE</scope>
    <source>
        <strain evidence="3">JR1</strain>
    </source>
</reference>